<dbReference type="Gene3D" id="2.60.40.10">
    <property type="entry name" value="Immunoglobulins"/>
    <property type="match status" value="1"/>
</dbReference>
<feature type="chain" id="PRO_5046567780" description="Bacterial Ig domain-containing protein" evidence="1">
    <location>
        <begin position="22"/>
        <end position="181"/>
    </location>
</feature>
<protein>
    <recommendedName>
        <fullName evidence="2">Bacterial Ig domain-containing protein</fullName>
    </recommendedName>
</protein>
<organism evidence="3 4">
    <name type="scientific">Terrisporobacter petrolearius</name>
    <dbReference type="NCBI Taxonomy" id="1460447"/>
    <lineage>
        <taxon>Bacteria</taxon>
        <taxon>Bacillati</taxon>
        <taxon>Bacillota</taxon>
        <taxon>Clostridia</taxon>
        <taxon>Peptostreptococcales</taxon>
        <taxon>Peptostreptococcaceae</taxon>
        <taxon>Terrisporobacter</taxon>
    </lineage>
</organism>
<sequence length="181" mass="19623">MKKIFKSLTLSIVIAFSMTFAPSLSILNNENISVVEAATKKTFKTFTVNSVYNSSTKISGKGTKGATVKAYVGSKQVGKSKVSSSGTYSIKISKKNKNTKITVKISKNGYTTKSKTIKVKSNSSSSSSNSYSSKYVYANGGKSTSKIYHKTAKAHNMEGAIKMTKSKAISKGYRACKRCWR</sequence>
<dbReference type="Proteomes" id="UP001477947">
    <property type="component" value="Chromosome"/>
</dbReference>
<dbReference type="EMBL" id="CP154622">
    <property type="protein sequence ID" value="XAM40432.1"/>
    <property type="molecule type" value="Genomic_DNA"/>
</dbReference>
<dbReference type="Pfam" id="PF17936">
    <property type="entry name" value="Big_6"/>
    <property type="match status" value="1"/>
</dbReference>
<keyword evidence="1" id="KW-0732">Signal</keyword>
<dbReference type="RefSeq" id="WP_343338558.1">
    <property type="nucleotide sequence ID" value="NZ_CP154622.1"/>
</dbReference>
<reference evidence="3 4" key="1">
    <citation type="submission" date="2024-04" db="EMBL/GenBank/DDBJ databases">
        <title>Isolation and characterization of novel acetogenic strains of the genera Terrisporobacter and Acetoanaerobium.</title>
        <authorList>
            <person name="Boeer T."/>
            <person name="Schueler M.A."/>
            <person name="Lueschen A."/>
            <person name="Eysell L."/>
            <person name="Droege J."/>
            <person name="Heinemann M."/>
            <person name="Engelhardt L."/>
            <person name="Basen M."/>
            <person name="Daniel R."/>
        </authorList>
    </citation>
    <scope>NUCLEOTIDE SEQUENCE [LARGE SCALE GENOMIC DNA]</scope>
    <source>
        <strain evidence="3 4">ELB</strain>
    </source>
</reference>
<gene>
    <name evidence="3" type="ORF">TPELB_07340</name>
</gene>
<feature type="signal peptide" evidence="1">
    <location>
        <begin position="1"/>
        <end position="21"/>
    </location>
</feature>
<accession>A0ABZ3FCG6</accession>
<keyword evidence="4" id="KW-1185">Reference proteome</keyword>
<name>A0ABZ3FCG6_9FIRM</name>
<evidence type="ECO:0000259" key="2">
    <source>
        <dbReference type="Pfam" id="PF17936"/>
    </source>
</evidence>
<feature type="domain" description="Bacterial Ig" evidence="2">
    <location>
        <begin position="47"/>
        <end position="118"/>
    </location>
</feature>
<dbReference type="InterPro" id="IPR041498">
    <property type="entry name" value="Big_6"/>
</dbReference>
<proteinExistence type="predicted"/>
<evidence type="ECO:0000313" key="4">
    <source>
        <dbReference type="Proteomes" id="UP001477947"/>
    </source>
</evidence>
<dbReference type="InterPro" id="IPR013783">
    <property type="entry name" value="Ig-like_fold"/>
</dbReference>
<evidence type="ECO:0000313" key="3">
    <source>
        <dbReference type="EMBL" id="XAM40432.1"/>
    </source>
</evidence>
<evidence type="ECO:0000256" key="1">
    <source>
        <dbReference type="SAM" id="SignalP"/>
    </source>
</evidence>